<evidence type="ECO:0000313" key="2">
    <source>
        <dbReference type="Proteomes" id="UP000755585"/>
    </source>
</evidence>
<sequence>MLTPVRPGGLKVLSTSAEQLVVDLCTATWTIRSTPDHLILRLDAADPAALEQQSARVAHRIEQFARRDDLKVVWTPAGSPEGNRR</sequence>
<dbReference type="Proteomes" id="UP000755585">
    <property type="component" value="Unassembled WGS sequence"/>
</dbReference>
<dbReference type="EMBL" id="JAGINT010000001">
    <property type="protein sequence ID" value="MBP2350672.1"/>
    <property type="molecule type" value="Genomic_DNA"/>
</dbReference>
<accession>A0ABS4UGA4</accession>
<dbReference type="InterPro" id="IPR014543">
    <property type="entry name" value="UCP028291"/>
</dbReference>
<name>A0ABS4UGA4_9ACTN</name>
<reference evidence="1 2" key="1">
    <citation type="submission" date="2021-03" db="EMBL/GenBank/DDBJ databases">
        <title>Sequencing the genomes of 1000 actinobacteria strains.</title>
        <authorList>
            <person name="Klenk H.-P."/>
        </authorList>
    </citation>
    <scope>NUCLEOTIDE SEQUENCE [LARGE SCALE GENOMIC DNA]</scope>
    <source>
        <strain evidence="1 2">DSM 18824</strain>
    </source>
</reference>
<gene>
    <name evidence="1" type="ORF">JOF29_001755</name>
</gene>
<proteinExistence type="predicted"/>
<organism evidence="1 2">
    <name type="scientific">Kribbella aluminosa</name>
    <dbReference type="NCBI Taxonomy" id="416017"/>
    <lineage>
        <taxon>Bacteria</taxon>
        <taxon>Bacillati</taxon>
        <taxon>Actinomycetota</taxon>
        <taxon>Actinomycetes</taxon>
        <taxon>Propionibacteriales</taxon>
        <taxon>Kribbellaceae</taxon>
        <taxon>Kribbella</taxon>
    </lineage>
</organism>
<evidence type="ECO:0008006" key="3">
    <source>
        <dbReference type="Google" id="ProtNLM"/>
    </source>
</evidence>
<comment type="caution">
    <text evidence="1">The sequence shown here is derived from an EMBL/GenBank/DDBJ whole genome shotgun (WGS) entry which is preliminary data.</text>
</comment>
<protein>
    <recommendedName>
        <fullName evidence="3">DUF2218 domain-containing protein</fullName>
    </recommendedName>
</protein>
<dbReference type="RefSeq" id="WP_209693690.1">
    <property type="nucleotide sequence ID" value="NZ_BAAAVU010000011.1"/>
</dbReference>
<dbReference type="Pfam" id="PF09981">
    <property type="entry name" value="DUF2218"/>
    <property type="match status" value="1"/>
</dbReference>
<keyword evidence="2" id="KW-1185">Reference proteome</keyword>
<evidence type="ECO:0000313" key="1">
    <source>
        <dbReference type="EMBL" id="MBP2350672.1"/>
    </source>
</evidence>
<dbReference type="Gene3D" id="3.30.310.50">
    <property type="entry name" value="Alpha-D-phosphohexomutase, C-terminal domain"/>
    <property type="match status" value="1"/>
</dbReference>